<feature type="compositionally biased region" description="Low complexity" evidence="1">
    <location>
        <begin position="27"/>
        <end position="72"/>
    </location>
</feature>
<dbReference type="EMBL" id="AP014962">
    <property type="protein sequence ID" value="BAS96856.1"/>
    <property type="molecule type" value="Genomic_DNA"/>
</dbReference>
<reference evidence="2 3" key="3">
    <citation type="journal article" date="2013" name="Rice">
        <title>Improvement of the Oryza sativa Nipponbare reference genome using next generation sequence and optical map data.</title>
        <authorList>
            <person name="Kawahara Y."/>
            <person name="de la Bastide M."/>
            <person name="Hamilton J.P."/>
            <person name="Kanamori H."/>
            <person name="McCombie W.R."/>
            <person name="Ouyang S."/>
            <person name="Schwartz D.C."/>
            <person name="Tanaka T."/>
            <person name="Wu J."/>
            <person name="Zhou S."/>
            <person name="Childs K.L."/>
            <person name="Davidson R.M."/>
            <person name="Lin H."/>
            <person name="Quesada-Ocampo L."/>
            <person name="Vaillancourt B."/>
            <person name="Sakai H."/>
            <person name="Lee S.S."/>
            <person name="Kim J."/>
            <person name="Numa H."/>
            <person name="Itoh T."/>
            <person name="Buell C.R."/>
            <person name="Matsumoto T."/>
        </authorList>
    </citation>
    <scope>NUCLEOTIDE SEQUENCE [LARGE SCALE GENOMIC DNA]</scope>
    <source>
        <strain evidence="3">cv. Nipponbare</strain>
    </source>
</reference>
<gene>
    <name evidence="2" type="ordered locus">Os06g0224775</name>
    <name evidence="2" type="ORF">OSNPB_060224775</name>
</gene>
<feature type="compositionally biased region" description="Low complexity" evidence="1">
    <location>
        <begin position="1"/>
        <end position="11"/>
    </location>
</feature>
<reference evidence="2 3" key="2">
    <citation type="journal article" date="2013" name="Plant Cell Physiol.">
        <title>Rice Annotation Project Database (RAP-DB): an integrative and interactive database for rice genomics.</title>
        <authorList>
            <person name="Sakai H."/>
            <person name="Lee S.S."/>
            <person name="Tanaka T."/>
            <person name="Numa H."/>
            <person name="Kim J."/>
            <person name="Kawahara Y."/>
            <person name="Wakimoto H."/>
            <person name="Yang C.C."/>
            <person name="Iwamoto M."/>
            <person name="Abe T."/>
            <person name="Yamada Y."/>
            <person name="Muto A."/>
            <person name="Inokuchi H."/>
            <person name="Ikemura T."/>
            <person name="Matsumoto T."/>
            <person name="Sasaki T."/>
            <person name="Itoh T."/>
        </authorList>
    </citation>
    <scope>NUCLEOTIDE SEQUENCE [LARGE SCALE GENOMIC DNA]</scope>
    <source>
        <strain evidence="3">cv. Nipponbare</strain>
    </source>
</reference>
<feature type="region of interest" description="Disordered" evidence="1">
    <location>
        <begin position="158"/>
        <end position="196"/>
    </location>
</feature>
<evidence type="ECO:0000256" key="1">
    <source>
        <dbReference type="SAM" id="MobiDB-lite"/>
    </source>
</evidence>
<feature type="compositionally biased region" description="Basic residues" evidence="1">
    <location>
        <begin position="89"/>
        <end position="105"/>
    </location>
</feature>
<reference evidence="3" key="1">
    <citation type="journal article" date="2005" name="Nature">
        <title>The map-based sequence of the rice genome.</title>
        <authorList>
            <consortium name="International rice genome sequencing project (IRGSP)"/>
            <person name="Matsumoto T."/>
            <person name="Wu J."/>
            <person name="Kanamori H."/>
            <person name="Katayose Y."/>
            <person name="Fujisawa M."/>
            <person name="Namiki N."/>
            <person name="Mizuno H."/>
            <person name="Yamamoto K."/>
            <person name="Antonio B.A."/>
            <person name="Baba T."/>
            <person name="Sakata K."/>
            <person name="Nagamura Y."/>
            <person name="Aoki H."/>
            <person name="Arikawa K."/>
            <person name="Arita K."/>
            <person name="Bito T."/>
            <person name="Chiden Y."/>
            <person name="Fujitsuka N."/>
            <person name="Fukunaka R."/>
            <person name="Hamada M."/>
            <person name="Harada C."/>
            <person name="Hayashi A."/>
            <person name="Hijishita S."/>
            <person name="Honda M."/>
            <person name="Hosokawa S."/>
            <person name="Ichikawa Y."/>
            <person name="Idonuma A."/>
            <person name="Iijima M."/>
            <person name="Ikeda M."/>
            <person name="Ikeno M."/>
            <person name="Ito K."/>
            <person name="Ito S."/>
            <person name="Ito T."/>
            <person name="Ito Y."/>
            <person name="Ito Y."/>
            <person name="Iwabuchi A."/>
            <person name="Kamiya K."/>
            <person name="Karasawa W."/>
            <person name="Kurita K."/>
            <person name="Katagiri S."/>
            <person name="Kikuta A."/>
            <person name="Kobayashi H."/>
            <person name="Kobayashi N."/>
            <person name="Machita K."/>
            <person name="Maehara T."/>
            <person name="Masukawa M."/>
            <person name="Mizubayashi T."/>
            <person name="Mukai Y."/>
            <person name="Nagasaki H."/>
            <person name="Nagata Y."/>
            <person name="Naito S."/>
            <person name="Nakashima M."/>
            <person name="Nakama Y."/>
            <person name="Nakamichi Y."/>
            <person name="Nakamura M."/>
            <person name="Meguro A."/>
            <person name="Negishi M."/>
            <person name="Ohta I."/>
            <person name="Ohta T."/>
            <person name="Okamoto M."/>
            <person name="Ono N."/>
            <person name="Saji S."/>
            <person name="Sakaguchi M."/>
            <person name="Sakai K."/>
            <person name="Shibata M."/>
            <person name="Shimokawa T."/>
            <person name="Song J."/>
            <person name="Takazaki Y."/>
            <person name="Terasawa K."/>
            <person name="Tsugane M."/>
            <person name="Tsuji K."/>
            <person name="Ueda S."/>
            <person name="Waki K."/>
            <person name="Yamagata H."/>
            <person name="Yamamoto M."/>
            <person name="Yamamoto S."/>
            <person name="Yamane H."/>
            <person name="Yoshiki S."/>
            <person name="Yoshihara R."/>
            <person name="Yukawa K."/>
            <person name="Zhong H."/>
            <person name="Yano M."/>
            <person name="Yuan Q."/>
            <person name="Ouyang S."/>
            <person name="Liu J."/>
            <person name="Jones K.M."/>
            <person name="Gansberger K."/>
            <person name="Moffat K."/>
            <person name="Hill J."/>
            <person name="Bera J."/>
            <person name="Fadrosh D."/>
            <person name="Jin S."/>
            <person name="Johri S."/>
            <person name="Kim M."/>
            <person name="Overton L."/>
            <person name="Reardon M."/>
            <person name="Tsitrin T."/>
            <person name="Vuong H."/>
            <person name="Weaver B."/>
            <person name="Ciecko A."/>
            <person name="Tallon L."/>
            <person name="Jackson J."/>
            <person name="Pai G."/>
            <person name="Aken S.V."/>
            <person name="Utterback T."/>
            <person name="Reidmuller S."/>
            <person name="Feldblyum T."/>
            <person name="Hsiao J."/>
            <person name="Zismann V."/>
            <person name="Iobst S."/>
            <person name="de Vazeille A.R."/>
            <person name="Buell C.R."/>
            <person name="Ying K."/>
            <person name="Li Y."/>
            <person name="Lu T."/>
            <person name="Huang Y."/>
            <person name="Zhao Q."/>
            <person name="Feng Q."/>
            <person name="Zhang L."/>
            <person name="Zhu J."/>
            <person name="Weng Q."/>
            <person name="Mu J."/>
            <person name="Lu Y."/>
            <person name="Fan D."/>
            <person name="Liu Y."/>
            <person name="Guan J."/>
            <person name="Zhang Y."/>
            <person name="Yu S."/>
            <person name="Liu X."/>
            <person name="Zhang Y."/>
            <person name="Hong G."/>
            <person name="Han B."/>
            <person name="Choisne N."/>
            <person name="Demange N."/>
            <person name="Orjeda G."/>
            <person name="Samain S."/>
            <person name="Cattolico L."/>
            <person name="Pelletier E."/>
            <person name="Couloux A."/>
            <person name="Segurens B."/>
            <person name="Wincker P."/>
            <person name="D'Hont A."/>
            <person name="Scarpelli C."/>
            <person name="Weissenbach J."/>
            <person name="Salanoubat M."/>
            <person name="Quetier F."/>
            <person name="Yu Y."/>
            <person name="Kim H.R."/>
            <person name="Rambo T."/>
            <person name="Currie J."/>
            <person name="Collura K."/>
            <person name="Luo M."/>
            <person name="Yang T."/>
            <person name="Ammiraju J.S.S."/>
            <person name="Engler F."/>
            <person name="Soderlund C."/>
            <person name="Wing R.A."/>
            <person name="Palmer L.E."/>
            <person name="de la Bastide M."/>
            <person name="Spiegel L."/>
            <person name="Nascimento L."/>
            <person name="Zutavern T."/>
            <person name="O'Shaughnessy A."/>
            <person name="Dike S."/>
            <person name="Dedhia N."/>
            <person name="Preston R."/>
            <person name="Balija V."/>
            <person name="McCombie W.R."/>
            <person name="Chow T."/>
            <person name="Chen H."/>
            <person name="Chung M."/>
            <person name="Chen C."/>
            <person name="Shaw J."/>
            <person name="Wu H."/>
            <person name="Hsiao K."/>
            <person name="Chao Y."/>
            <person name="Chu M."/>
            <person name="Cheng C."/>
            <person name="Hour A."/>
            <person name="Lee P."/>
            <person name="Lin S."/>
            <person name="Lin Y."/>
            <person name="Liou J."/>
            <person name="Liu S."/>
            <person name="Hsing Y."/>
            <person name="Raghuvanshi S."/>
            <person name="Mohanty A."/>
            <person name="Bharti A.K."/>
            <person name="Gaur A."/>
            <person name="Gupta V."/>
            <person name="Kumar D."/>
            <person name="Ravi V."/>
            <person name="Vij S."/>
            <person name="Kapur A."/>
            <person name="Khurana P."/>
            <person name="Khurana P."/>
            <person name="Khurana J.P."/>
            <person name="Tyagi A.K."/>
            <person name="Gaikwad K."/>
            <person name="Singh A."/>
            <person name="Dalal V."/>
            <person name="Srivastava S."/>
            <person name="Dixit A."/>
            <person name="Pal A.K."/>
            <person name="Ghazi I.A."/>
            <person name="Yadav M."/>
            <person name="Pandit A."/>
            <person name="Bhargava A."/>
            <person name="Sureshbabu K."/>
            <person name="Batra K."/>
            <person name="Sharma T.R."/>
            <person name="Mohapatra T."/>
            <person name="Singh N.K."/>
            <person name="Messing J."/>
            <person name="Nelson A.B."/>
            <person name="Fuks G."/>
            <person name="Kavchok S."/>
            <person name="Keizer G."/>
            <person name="Linton E."/>
            <person name="Llaca V."/>
            <person name="Song R."/>
            <person name="Tanyolac B."/>
            <person name="Young S."/>
            <person name="Ho-Il K."/>
            <person name="Hahn J.H."/>
            <person name="Sangsakoo G."/>
            <person name="Vanavichit A."/>
            <person name="de Mattos Luiz.A.T."/>
            <person name="Zimmer P.D."/>
            <person name="Malone G."/>
            <person name="Dellagostin O."/>
            <person name="de Oliveira A.C."/>
            <person name="Bevan M."/>
            <person name="Bancroft I."/>
            <person name="Minx P."/>
            <person name="Cordum H."/>
            <person name="Wilson R."/>
            <person name="Cheng Z."/>
            <person name="Jin W."/>
            <person name="Jiang J."/>
            <person name="Leong S.A."/>
            <person name="Iwama H."/>
            <person name="Gojobori T."/>
            <person name="Itoh T."/>
            <person name="Niimura Y."/>
            <person name="Fujii Y."/>
            <person name="Habara T."/>
            <person name="Sakai H."/>
            <person name="Sato Y."/>
            <person name="Wilson G."/>
            <person name="Kumar K."/>
            <person name="McCouch S."/>
            <person name="Juretic N."/>
            <person name="Hoen D."/>
            <person name="Wright S."/>
            <person name="Bruskiewich R."/>
            <person name="Bureau T."/>
            <person name="Miyao A."/>
            <person name="Hirochika H."/>
            <person name="Nishikawa T."/>
            <person name="Kadowaki K."/>
            <person name="Sugiura M."/>
            <person name="Burr B."/>
            <person name="Sasaki T."/>
        </authorList>
    </citation>
    <scope>NUCLEOTIDE SEQUENCE [LARGE SCALE GENOMIC DNA]</scope>
    <source>
        <strain evidence="3">cv. Nipponbare</strain>
    </source>
</reference>
<feature type="compositionally biased region" description="Basic residues" evidence="1">
    <location>
        <begin position="17"/>
        <end position="26"/>
    </location>
</feature>
<evidence type="ECO:0000313" key="2">
    <source>
        <dbReference type="EMBL" id="BAS96856.1"/>
    </source>
</evidence>
<evidence type="ECO:0000313" key="3">
    <source>
        <dbReference type="Proteomes" id="UP000059680"/>
    </source>
</evidence>
<dbReference type="InParanoid" id="A0A0P0WUF6"/>
<dbReference type="Proteomes" id="UP000059680">
    <property type="component" value="Chromosome 6"/>
</dbReference>
<feature type="non-terminal residue" evidence="2">
    <location>
        <position position="1"/>
    </location>
</feature>
<protein>
    <submittedName>
        <fullName evidence="2">Os06g0224775 protein</fullName>
    </submittedName>
</protein>
<organism evidence="2 3">
    <name type="scientific">Oryza sativa subsp. japonica</name>
    <name type="common">Rice</name>
    <dbReference type="NCBI Taxonomy" id="39947"/>
    <lineage>
        <taxon>Eukaryota</taxon>
        <taxon>Viridiplantae</taxon>
        <taxon>Streptophyta</taxon>
        <taxon>Embryophyta</taxon>
        <taxon>Tracheophyta</taxon>
        <taxon>Spermatophyta</taxon>
        <taxon>Magnoliopsida</taxon>
        <taxon>Liliopsida</taxon>
        <taxon>Poales</taxon>
        <taxon>Poaceae</taxon>
        <taxon>BOP clade</taxon>
        <taxon>Oryzoideae</taxon>
        <taxon>Oryzeae</taxon>
        <taxon>Oryzinae</taxon>
        <taxon>Oryza</taxon>
        <taxon>Oryza sativa</taxon>
    </lineage>
</organism>
<feature type="region of interest" description="Disordered" evidence="1">
    <location>
        <begin position="1"/>
        <end position="112"/>
    </location>
</feature>
<keyword evidence="3" id="KW-1185">Reference proteome</keyword>
<dbReference type="PaxDb" id="39947-A0A0P0WUF6"/>
<dbReference type="Gramene" id="Os06t0224775-00">
    <property type="protein sequence ID" value="Os06t0224775-00"/>
    <property type="gene ID" value="Os06g0224775"/>
</dbReference>
<name>A0A0P0WUF6_ORYSJ</name>
<sequence length="196" mass="20084">SGGCATSSARPRPLPLPRRRPSRTRSGRSSTSTSARTTPSSTASTASARATPAAASSSTTATTSPSTPSSSPARRRRRPAPPPAAAARAKLHPAGRALLRPRRPRTAPPPTVAAQLLPGSCRRRQVPPLAAAGFLWALFPSCLPPALPGGGAVWRSSRMARTARRRGRALGGATRERRGRRGDGAGVVGGDPDAAA</sequence>
<proteinExistence type="predicted"/>
<dbReference type="AlphaFoldDB" id="A0A0P0WUF6"/>
<accession>A0A0P0WUF6</accession>